<evidence type="ECO:0000256" key="3">
    <source>
        <dbReference type="ARBA" id="ARBA00023082"/>
    </source>
</evidence>
<reference evidence="7 8" key="1">
    <citation type="submission" date="2011-09" db="EMBL/GenBank/DDBJ databases">
        <authorList>
            <consortium name="US DOE Joint Genome Institute (JGI-PGF)"/>
            <person name="Lucas S."/>
            <person name="Han J."/>
            <person name="Lapidus A."/>
            <person name="Cheng J.-F."/>
            <person name="Goodwin L."/>
            <person name="Pitluck S."/>
            <person name="Peters L."/>
            <person name="Land M.L."/>
            <person name="Hauser L."/>
            <person name="Brambilla E."/>
            <person name="Klenk H.-P."/>
            <person name="Woyke T.J."/>
        </authorList>
    </citation>
    <scope>NUCLEOTIDE SEQUENCE [LARGE SCALE GENOMIC DNA]</scope>
    <source>
        <strain evidence="7 8">K62</strain>
    </source>
</reference>
<dbReference type="Proteomes" id="UP000005087">
    <property type="component" value="Chromosome"/>
</dbReference>
<dbReference type="SUPFAM" id="SSF88946">
    <property type="entry name" value="Sigma2 domain of RNA polymerase sigma factors"/>
    <property type="match status" value="1"/>
</dbReference>
<dbReference type="AlphaFoldDB" id="I1D7H1"/>
<sequence>MFSVPRQRKWWQRPSAGVDVLVENRAERGSANEREDSHPDLAGGDPEELFTRLFDTHAAALRSYFAGRVGGHVADDLVAETFLLALRKRGTYDPCRGPVRPWLYGIATNVLRGHTRKELRGLRATARMVGDAGTAVEAVEVRVAERVDAQQRTRRLAASLARLSRLDRDVLLLSAWAELTPTEIGQALDMPAGTVRSRLYRARRALRKALALQEREAGRGGRR</sequence>
<dbReference type="RefSeq" id="WP_005466746.1">
    <property type="nucleotide sequence ID" value="NZ_CM001484.1"/>
</dbReference>
<dbReference type="GO" id="GO:0006352">
    <property type="term" value="P:DNA-templated transcription initiation"/>
    <property type="evidence" value="ECO:0007669"/>
    <property type="project" value="InterPro"/>
</dbReference>
<reference evidence="8" key="2">
    <citation type="submission" date="2012-01" db="EMBL/GenBank/DDBJ databases">
        <title>Noncontiguous Finished sequence of chromosome of Saccharomonospora glauca K62.</title>
        <authorList>
            <consortium name="US DOE Joint Genome Institute"/>
            <person name="Lucas S."/>
            <person name="Han J."/>
            <person name="Lapidus A."/>
            <person name="Cheng J.-F."/>
            <person name="Goodwin L."/>
            <person name="Pitluck S."/>
            <person name="Peters L."/>
            <person name="Mikhailova N."/>
            <person name="Held B."/>
            <person name="Detter J.C."/>
            <person name="Han C."/>
            <person name="Tapia R."/>
            <person name="Land M."/>
            <person name="Hauser L."/>
            <person name="Kyrpides N."/>
            <person name="Ivanova N."/>
            <person name="Pagani I."/>
            <person name="Brambilla E.-M."/>
            <person name="Klenk H.-P."/>
            <person name="Woyke T."/>
        </authorList>
    </citation>
    <scope>NUCLEOTIDE SEQUENCE [LARGE SCALE GENOMIC DNA]</scope>
    <source>
        <strain evidence="8">K62</strain>
    </source>
</reference>
<comment type="similarity">
    <text evidence="1">Belongs to the sigma-70 factor family. ECF subfamily.</text>
</comment>
<evidence type="ECO:0000259" key="5">
    <source>
        <dbReference type="Pfam" id="PF04542"/>
    </source>
</evidence>
<evidence type="ECO:0000256" key="1">
    <source>
        <dbReference type="ARBA" id="ARBA00010641"/>
    </source>
</evidence>
<gene>
    <name evidence="7" type="ORF">SacglDRAFT_04056</name>
</gene>
<dbReference type="PANTHER" id="PTHR43133">
    <property type="entry name" value="RNA POLYMERASE ECF-TYPE SIGMA FACTO"/>
    <property type="match status" value="1"/>
</dbReference>
<name>I1D7H1_9PSEU</name>
<feature type="domain" description="RNA polymerase sigma-70 region 2" evidence="5">
    <location>
        <begin position="53"/>
        <end position="118"/>
    </location>
</feature>
<feature type="domain" description="RNA polymerase sigma factor 70 region 4 type 2" evidence="6">
    <location>
        <begin position="154"/>
        <end position="206"/>
    </location>
</feature>
<dbReference type="InterPro" id="IPR007627">
    <property type="entry name" value="RNA_pol_sigma70_r2"/>
</dbReference>
<keyword evidence="3" id="KW-0731">Sigma factor</keyword>
<protein>
    <submittedName>
        <fullName evidence="7">RNA polymerase sigma factor, sigma-70 family</fullName>
    </submittedName>
</protein>
<dbReference type="HOGENOM" id="CLU_047691_9_2_11"/>
<dbReference type="InterPro" id="IPR039425">
    <property type="entry name" value="RNA_pol_sigma-70-like"/>
</dbReference>
<dbReference type="PANTHER" id="PTHR43133:SF25">
    <property type="entry name" value="RNA POLYMERASE SIGMA FACTOR RFAY-RELATED"/>
    <property type="match status" value="1"/>
</dbReference>
<dbReference type="Pfam" id="PF04542">
    <property type="entry name" value="Sigma70_r2"/>
    <property type="match status" value="1"/>
</dbReference>
<dbReference type="GO" id="GO:0003677">
    <property type="term" value="F:DNA binding"/>
    <property type="evidence" value="ECO:0007669"/>
    <property type="project" value="InterPro"/>
</dbReference>
<evidence type="ECO:0000256" key="2">
    <source>
        <dbReference type="ARBA" id="ARBA00023015"/>
    </source>
</evidence>
<dbReference type="InterPro" id="IPR013249">
    <property type="entry name" value="RNA_pol_sigma70_r4_t2"/>
</dbReference>
<keyword evidence="8" id="KW-1185">Reference proteome</keyword>
<evidence type="ECO:0000256" key="4">
    <source>
        <dbReference type="ARBA" id="ARBA00023163"/>
    </source>
</evidence>
<dbReference type="eggNOG" id="COG1595">
    <property type="taxonomic scope" value="Bacteria"/>
</dbReference>
<dbReference type="Gene3D" id="1.10.10.10">
    <property type="entry name" value="Winged helix-like DNA-binding domain superfamily/Winged helix DNA-binding domain"/>
    <property type="match status" value="1"/>
</dbReference>
<dbReference type="EMBL" id="CM001484">
    <property type="protein sequence ID" value="EIF00896.1"/>
    <property type="molecule type" value="Genomic_DNA"/>
</dbReference>
<dbReference type="InterPro" id="IPR014284">
    <property type="entry name" value="RNA_pol_sigma-70_dom"/>
</dbReference>
<accession>I1D7H1</accession>
<evidence type="ECO:0000259" key="6">
    <source>
        <dbReference type="Pfam" id="PF08281"/>
    </source>
</evidence>
<proteinExistence type="inferred from homology"/>
<evidence type="ECO:0000313" key="8">
    <source>
        <dbReference type="Proteomes" id="UP000005087"/>
    </source>
</evidence>
<dbReference type="Gene3D" id="1.10.1740.10">
    <property type="match status" value="1"/>
</dbReference>
<evidence type="ECO:0000313" key="7">
    <source>
        <dbReference type="EMBL" id="EIF00896.1"/>
    </source>
</evidence>
<keyword evidence="4" id="KW-0804">Transcription</keyword>
<dbReference type="Pfam" id="PF08281">
    <property type="entry name" value="Sigma70_r4_2"/>
    <property type="match status" value="1"/>
</dbReference>
<organism evidence="7 8">
    <name type="scientific">Saccharomonospora glauca K62</name>
    <dbReference type="NCBI Taxonomy" id="928724"/>
    <lineage>
        <taxon>Bacteria</taxon>
        <taxon>Bacillati</taxon>
        <taxon>Actinomycetota</taxon>
        <taxon>Actinomycetes</taxon>
        <taxon>Pseudonocardiales</taxon>
        <taxon>Pseudonocardiaceae</taxon>
        <taxon>Saccharomonospora</taxon>
    </lineage>
</organism>
<dbReference type="STRING" id="928724.SacglDRAFT_04056"/>
<dbReference type="InterPro" id="IPR013325">
    <property type="entry name" value="RNA_pol_sigma_r2"/>
</dbReference>
<dbReference type="InterPro" id="IPR036388">
    <property type="entry name" value="WH-like_DNA-bd_sf"/>
</dbReference>
<dbReference type="OrthoDB" id="5518337at2"/>
<keyword evidence="2" id="KW-0805">Transcription regulation</keyword>
<dbReference type="SUPFAM" id="SSF88659">
    <property type="entry name" value="Sigma3 and sigma4 domains of RNA polymerase sigma factors"/>
    <property type="match status" value="1"/>
</dbReference>
<dbReference type="InterPro" id="IPR013324">
    <property type="entry name" value="RNA_pol_sigma_r3/r4-like"/>
</dbReference>
<dbReference type="GO" id="GO:0016987">
    <property type="term" value="F:sigma factor activity"/>
    <property type="evidence" value="ECO:0007669"/>
    <property type="project" value="UniProtKB-KW"/>
</dbReference>
<dbReference type="NCBIfam" id="TIGR02937">
    <property type="entry name" value="sigma70-ECF"/>
    <property type="match status" value="1"/>
</dbReference>